<evidence type="ECO:0000256" key="3">
    <source>
        <dbReference type="SAM" id="Phobius"/>
    </source>
</evidence>
<evidence type="ECO:0000256" key="1">
    <source>
        <dbReference type="ARBA" id="ARBA00022801"/>
    </source>
</evidence>
<evidence type="ECO:0000256" key="2">
    <source>
        <dbReference type="SAM" id="MobiDB-lite"/>
    </source>
</evidence>
<evidence type="ECO:0000259" key="4">
    <source>
        <dbReference type="SMART" id="SM00331"/>
    </source>
</evidence>
<organism evidence="5 6">
    <name type="scientific">Streptantibioticus parmotrematis</name>
    <dbReference type="NCBI Taxonomy" id="2873249"/>
    <lineage>
        <taxon>Bacteria</taxon>
        <taxon>Bacillati</taxon>
        <taxon>Actinomycetota</taxon>
        <taxon>Actinomycetes</taxon>
        <taxon>Kitasatosporales</taxon>
        <taxon>Streptomycetaceae</taxon>
        <taxon>Streptantibioticus</taxon>
    </lineage>
</organism>
<dbReference type="PANTHER" id="PTHR43156:SF2">
    <property type="entry name" value="STAGE II SPORULATION PROTEIN E"/>
    <property type="match status" value="1"/>
</dbReference>
<keyword evidence="6" id="KW-1185">Reference proteome</keyword>
<accession>A0ABS7QMH0</accession>
<dbReference type="InterPro" id="IPR001932">
    <property type="entry name" value="PPM-type_phosphatase-like_dom"/>
</dbReference>
<dbReference type="Proteomes" id="UP001198565">
    <property type="component" value="Unassembled WGS sequence"/>
</dbReference>
<dbReference type="RefSeq" id="WP_222974713.1">
    <property type="nucleotide sequence ID" value="NZ_JAINVZ010000003.1"/>
</dbReference>
<dbReference type="InterPro" id="IPR052016">
    <property type="entry name" value="Bact_Sigma-Reg"/>
</dbReference>
<keyword evidence="3" id="KW-0472">Membrane</keyword>
<dbReference type="PANTHER" id="PTHR43156">
    <property type="entry name" value="STAGE II SPORULATION PROTEIN E-RELATED"/>
    <property type="match status" value="1"/>
</dbReference>
<gene>
    <name evidence="5" type="ORF">K7472_05905</name>
</gene>
<evidence type="ECO:0000313" key="5">
    <source>
        <dbReference type="EMBL" id="MBY8884377.1"/>
    </source>
</evidence>
<feature type="transmembrane region" description="Helical" evidence="3">
    <location>
        <begin position="100"/>
        <end position="121"/>
    </location>
</feature>
<protein>
    <submittedName>
        <fullName evidence="5">Serine/threonine-protein phosphatase</fullName>
    </submittedName>
</protein>
<dbReference type="SMART" id="SM00331">
    <property type="entry name" value="PP2C_SIG"/>
    <property type="match status" value="1"/>
</dbReference>
<comment type="caution">
    <text evidence="5">The sequence shown here is derived from an EMBL/GenBank/DDBJ whole genome shotgun (WGS) entry which is preliminary data.</text>
</comment>
<feature type="region of interest" description="Disordered" evidence="2">
    <location>
        <begin position="434"/>
        <end position="458"/>
    </location>
</feature>
<evidence type="ECO:0000313" key="6">
    <source>
        <dbReference type="Proteomes" id="UP001198565"/>
    </source>
</evidence>
<name>A0ABS7QMH0_9ACTN</name>
<dbReference type="EMBL" id="JAINVZ010000003">
    <property type="protein sequence ID" value="MBY8884377.1"/>
    <property type="molecule type" value="Genomic_DNA"/>
</dbReference>
<feature type="domain" description="PPM-type phosphatase" evidence="4">
    <location>
        <begin position="185"/>
        <end position="432"/>
    </location>
</feature>
<keyword evidence="3" id="KW-1133">Transmembrane helix</keyword>
<sequence>MTRTSTATAACDGARHGAGSGAEGGARRAARAALGRVALARALTGGRASLRQALVLVLPALWTGAVVALEAVVPGGPRLVPLLAATPAVACAGSGRRRCVLLGGACALLGLLPFSGLGRAVDGHHGAVLVTRAGTALAVLTVMAAGCLVCGRRTRLADELERVREVAVAAQQTLVRPLPHRIGGFGVAGAYLPAQDGAQVGGDLYDVLATPYGVRVVLGDVRGHGLPALATVAALLAGFREAAHEEPGLDGVLRRLERSMARHLRERAQADHPAAGRPGGGGQAAVGEEFATVLLLQVRRDGTLTALNCGHPWPHRVRAAPGRPVRVTPLSCARPMAPLGVLDPGAQRPRVQHGKLRPGEALFLHTDGAEDARDAAGEFFALPAALEHAAGNATTGDGPLAPERLVAAVRDALLRHAGGRPADDVALLALRRDPAHADGRPASRPTDGTAELSCTTSP</sequence>
<dbReference type="Pfam" id="PF07228">
    <property type="entry name" value="SpoIIE"/>
    <property type="match status" value="1"/>
</dbReference>
<keyword evidence="3" id="KW-0812">Transmembrane</keyword>
<dbReference type="Gene3D" id="3.60.40.10">
    <property type="entry name" value="PPM-type phosphatase domain"/>
    <property type="match status" value="1"/>
</dbReference>
<proteinExistence type="predicted"/>
<feature type="transmembrane region" description="Helical" evidence="3">
    <location>
        <begin position="133"/>
        <end position="151"/>
    </location>
</feature>
<reference evidence="5 6" key="1">
    <citation type="submission" date="2021-08" db="EMBL/GenBank/DDBJ databases">
        <title>Streptomyces sp. PTM05 isolated from lichen.</title>
        <authorList>
            <person name="Somphong A."/>
            <person name="Phongsopitanun W."/>
            <person name="Tanasupawat S."/>
        </authorList>
    </citation>
    <scope>NUCLEOTIDE SEQUENCE [LARGE SCALE GENOMIC DNA]</scope>
    <source>
        <strain evidence="5 6">Ptm05</strain>
    </source>
</reference>
<dbReference type="InterPro" id="IPR036457">
    <property type="entry name" value="PPM-type-like_dom_sf"/>
</dbReference>
<keyword evidence="1" id="KW-0378">Hydrolase</keyword>
<feature type="region of interest" description="Disordered" evidence="2">
    <location>
        <begin position="1"/>
        <end position="23"/>
    </location>
</feature>